<organism evidence="1 2">
    <name type="scientific">Salmonirosea aquatica</name>
    <dbReference type="NCBI Taxonomy" id="2654236"/>
    <lineage>
        <taxon>Bacteria</taxon>
        <taxon>Pseudomonadati</taxon>
        <taxon>Bacteroidota</taxon>
        <taxon>Cytophagia</taxon>
        <taxon>Cytophagales</taxon>
        <taxon>Spirosomataceae</taxon>
        <taxon>Salmonirosea</taxon>
    </lineage>
</organism>
<dbReference type="Proteomes" id="UP000479293">
    <property type="component" value="Unassembled WGS sequence"/>
</dbReference>
<dbReference type="RefSeq" id="WP_152764405.1">
    <property type="nucleotide sequence ID" value="NZ_WHLY01000002.1"/>
</dbReference>
<comment type="caution">
    <text evidence="1">The sequence shown here is derived from an EMBL/GenBank/DDBJ whole genome shotgun (WGS) entry which is preliminary data.</text>
</comment>
<accession>A0A7C9BLC6</accession>
<evidence type="ECO:0000313" key="2">
    <source>
        <dbReference type="Proteomes" id="UP000479293"/>
    </source>
</evidence>
<dbReference type="EMBL" id="WHLY01000002">
    <property type="protein sequence ID" value="MPR36477.1"/>
    <property type="molecule type" value="Genomic_DNA"/>
</dbReference>
<name>A0A7C9BLC6_9BACT</name>
<sequence>MNDPMKDWKSIRIKFQTAAGLPAPYSYFYTLQLTFEGKKLGIDLELHYLDRDELDEEMILEEGFSLNDDYSWVSTLPQTWQTELTTMMDKLVPMTSEEVGENENYLVVEIQLRTDKVAVFTPNDRPAWDYFQQELIQAIYEASGKERAFEMEYLEIEARNELRIQVDASFVNRNFSVKINDAPASSLNWKWTKEVMETVFKADFLPVQNPDEEPRFSGKYLAVGDGVWYEFNETLVEPTPKSKVLPKIVLLMDQLREEAVR</sequence>
<reference evidence="1 2" key="1">
    <citation type="submission" date="2019-10" db="EMBL/GenBank/DDBJ databases">
        <title>Draft Genome Sequence of Cytophagaceae sp. SJW1-29.</title>
        <authorList>
            <person name="Choi A."/>
        </authorList>
    </citation>
    <scope>NUCLEOTIDE SEQUENCE [LARGE SCALE GENOMIC DNA]</scope>
    <source>
        <strain evidence="1 2">SJW1-29</strain>
    </source>
</reference>
<evidence type="ECO:0000313" key="1">
    <source>
        <dbReference type="EMBL" id="MPR36477.1"/>
    </source>
</evidence>
<dbReference type="AlphaFoldDB" id="A0A7C9BLC6"/>
<gene>
    <name evidence="1" type="ORF">GBK04_24845</name>
</gene>
<protein>
    <submittedName>
        <fullName evidence="1">Uncharacterized protein</fullName>
    </submittedName>
</protein>
<proteinExistence type="predicted"/>
<keyword evidence="2" id="KW-1185">Reference proteome</keyword>